<keyword evidence="1" id="KW-0472">Membrane</keyword>
<proteinExistence type="predicted"/>
<reference evidence="2 3" key="1">
    <citation type="submission" date="2024-06" db="EMBL/GenBank/DDBJ databases">
        <title>Genomic Encyclopedia of Type Strains, Phase IV (KMG-IV): sequencing the most valuable type-strain genomes for metagenomic binning, comparative biology and taxonomic classification.</title>
        <authorList>
            <person name="Goeker M."/>
        </authorList>
    </citation>
    <scope>NUCLEOTIDE SEQUENCE [LARGE SCALE GENOMIC DNA]</scope>
    <source>
        <strain evidence="2 3">DSM 105042</strain>
    </source>
</reference>
<evidence type="ECO:0000313" key="3">
    <source>
        <dbReference type="Proteomes" id="UP001549031"/>
    </source>
</evidence>
<organism evidence="2 3">
    <name type="scientific">Pseudorhizobium tarimense</name>
    <dbReference type="NCBI Taxonomy" id="1079109"/>
    <lineage>
        <taxon>Bacteria</taxon>
        <taxon>Pseudomonadati</taxon>
        <taxon>Pseudomonadota</taxon>
        <taxon>Alphaproteobacteria</taxon>
        <taxon>Hyphomicrobiales</taxon>
        <taxon>Rhizobiaceae</taxon>
        <taxon>Rhizobium/Agrobacterium group</taxon>
        <taxon>Pseudorhizobium</taxon>
    </lineage>
</organism>
<sequence>MTMTDLIRDIAAFASIATFVASLSMLMMAM</sequence>
<accession>A0ABV2H639</accession>
<evidence type="ECO:0000313" key="2">
    <source>
        <dbReference type="EMBL" id="MET3585712.1"/>
    </source>
</evidence>
<name>A0ABV2H639_9HYPH</name>
<protein>
    <submittedName>
        <fullName evidence="2">Uncharacterized protein</fullName>
    </submittedName>
</protein>
<dbReference type="EMBL" id="JBEPLJ010000006">
    <property type="protein sequence ID" value="MET3585712.1"/>
    <property type="molecule type" value="Genomic_DNA"/>
</dbReference>
<keyword evidence="1" id="KW-1133">Transmembrane helix</keyword>
<keyword evidence="3" id="KW-1185">Reference proteome</keyword>
<comment type="caution">
    <text evidence="2">The sequence shown here is derived from an EMBL/GenBank/DDBJ whole genome shotgun (WGS) entry which is preliminary data.</text>
</comment>
<gene>
    <name evidence="2" type="ORF">ABID21_001821</name>
</gene>
<feature type="transmembrane region" description="Helical" evidence="1">
    <location>
        <begin position="6"/>
        <end position="29"/>
    </location>
</feature>
<evidence type="ECO:0000256" key="1">
    <source>
        <dbReference type="SAM" id="Phobius"/>
    </source>
</evidence>
<dbReference type="Proteomes" id="UP001549031">
    <property type="component" value="Unassembled WGS sequence"/>
</dbReference>
<keyword evidence="1" id="KW-0812">Transmembrane</keyword>